<dbReference type="SMART" id="SM00327">
    <property type="entry name" value="VWA"/>
    <property type="match status" value="1"/>
</dbReference>
<evidence type="ECO:0000256" key="2">
    <source>
        <dbReference type="SAM" id="Phobius"/>
    </source>
</evidence>
<dbReference type="Pfam" id="PF00092">
    <property type="entry name" value="VWA"/>
    <property type="match status" value="1"/>
</dbReference>
<accession>A0A2W2G3G6</accession>
<dbReference type="EMBL" id="POUA01000152">
    <property type="protein sequence ID" value="PZG42583.1"/>
    <property type="molecule type" value="Genomic_DNA"/>
</dbReference>
<feature type="region of interest" description="Disordered" evidence="1">
    <location>
        <begin position="698"/>
        <end position="736"/>
    </location>
</feature>
<dbReference type="PROSITE" id="PS50234">
    <property type="entry name" value="VWFA"/>
    <property type="match status" value="1"/>
</dbReference>
<keyword evidence="3" id="KW-0732">Signal</keyword>
<organism evidence="5 6">
    <name type="scientific">Spongiactinospora gelatinilytica</name>
    <dbReference type="NCBI Taxonomy" id="2666298"/>
    <lineage>
        <taxon>Bacteria</taxon>
        <taxon>Bacillati</taxon>
        <taxon>Actinomycetota</taxon>
        <taxon>Actinomycetes</taxon>
        <taxon>Streptosporangiales</taxon>
        <taxon>Streptosporangiaceae</taxon>
        <taxon>Spongiactinospora</taxon>
    </lineage>
</organism>
<feature type="signal peptide" evidence="3">
    <location>
        <begin position="1"/>
        <end position="19"/>
    </location>
</feature>
<feature type="chain" id="PRO_5015967228" evidence="3">
    <location>
        <begin position="20"/>
        <end position="736"/>
    </location>
</feature>
<proteinExistence type="predicted"/>
<dbReference type="Gene3D" id="3.40.50.410">
    <property type="entry name" value="von Willebrand factor, type A domain"/>
    <property type="match status" value="1"/>
</dbReference>
<sequence>MMFVLTLLPIAIMPGSAVADPDSEVRPVRAVVLVDESGSLTDKDVLRERDAARTIALSELSPLSQVAVVGFGSSNGPGQAPVTLVCPLAEVATAQDRESLGRCVDKLHRRTEQEGNDTDHAAALDQAMAIMNEPDDRERAKIVFLLTDGRLDVAESVRHGPDPQARNSNAQREIEATLKEAQTARVQVWPLGFGQADKAALDAFAAGGWRQPCGEQESARPKARVARTSADVERSLLEAFAYARCAEISHADTGSLEEGGTTDLHVNIPIVATDGSIVVVKRDKRVQVAYLDPNGEPVPKQGERHESVFQAAGESGPVESLRIRNPLPGRWTVRLTSPAGVRRQEVSTTVMWQGALRASIGLSNPSPRPGERVTVRLRLQTRSAVITDPAALKPLRFSAQMSGDGFGMIPVELSDGGTKPDRAAQDGEYSGDVIVPTTATGRLSFLGRVSGPGVTSDERPYHVVIPGPADTLRAKLVLREATVEPGGEVSGAVQVTNDGAPTRLTLRLLDAPEATIGRAGLTVPAGESEHTFTLRAGRPGVSADGPIGGMVQVLDPTGRPVAEDFLRVTLRRPMPLWQWLLIAAAVVLVLAAAIGALLWGKRRAARRAADPSDLTLHLYGPDGVRRSQLRAPVDEGPEFTFVISGDHMTRTHDGRGYAVRRGGGQSVVVTDPAGRPLEPALRPGRRLELPGGLLLGVDDARGGGAAGGAPERPAYGMTQPTETTSRRRPMPGDDLL</sequence>
<keyword evidence="2" id="KW-0472">Membrane</keyword>
<evidence type="ECO:0000313" key="6">
    <source>
        <dbReference type="Proteomes" id="UP000248544"/>
    </source>
</evidence>
<name>A0A2W2G3G6_9ACTN</name>
<dbReference type="AlphaFoldDB" id="A0A2W2G3G6"/>
<protein>
    <submittedName>
        <fullName evidence="5">VWA domain-containing protein</fullName>
    </submittedName>
</protein>
<comment type="caution">
    <text evidence="5">The sequence shown here is derived from an EMBL/GenBank/DDBJ whole genome shotgun (WGS) entry which is preliminary data.</text>
</comment>
<keyword evidence="6" id="KW-1185">Reference proteome</keyword>
<reference evidence="5 6" key="1">
    <citation type="submission" date="2018-01" db="EMBL/GenBank/DDBJ databases">
        <title>Draft genome sequence of Sphaerisporangium sp. 7K107.</title>
        <authorList>
            <person name="Sahin N."/>
            <person name="Saygin H."/>
            <person name="Ay H."/>
        </authorList>
    </citation>
    <scope>NUCLEOTIDE SEQUENCE [LARGE SCALE GENOMIC DNA]</scope>
    <source>
        <strain evidence="5 6">7K107</strain>
    </source>
</reference>
<evidence type="ECO:0000256" key="3">
    <source>
        <dbReference type="SAM" id="SignalP"/>
    </source>
</evidence>
<dbReference type="SUPFAM" id="SSF53300">
    <property type="entry name" value="vWA-like"/>
    <property type="match status" value="1"/>
</dbReference>
<evidence type="ECO:0000256" key="1">
    <source>
        <dbReference type="SAM" id="MobiDB-lite"/>
    </source>
</evidence>
<dbReference type="InterPro" id="IPR036465">
    <property type="entry name" value="vWFA_dom_sf"/>
</dbReference>
<keyword evidence="2" id="KW-1133">Transmembrane helix</keyword>
<feature type="domain" description="VWFA" evidence="4">
    <location>
        <begin position="29"/>
        <end position="205"/>
    </location>
</feature>
<keyword evidence="2" id="KW-0812">Transmembrane</keyword>
<evidence type="ECO:0000259" key="4">
    <source>
        <dbReference type="PROSITE" id="PS50234"/>
    </source>
</evidence>
<dbReference type="Proteomes" id="UP000248544">
    <property type="component" value="Unassembled WGS sequence"/>
</dbReference>
<evidence type="ECO:0000313" key="5">
    <source>
        <dbReference type="EMBL" id="PZG42583.1"/>
    </source>
</evidence>
<feature type="transmembrane region" description="Helical" evidence="2">
    <location>
        <begin position="576"/>
        <end position="599"/>
    </location>
</feature>
<dbReference type="CDD" id="cd00198">
    <property type="entry name" value="vWFA"/>
    <property type="match status" value="1"/>
</dbReference>
<gene>
    <name evidence="5" type="ORF">C1I98_19680</name>
</gene>
<dbReference type="InterPro" id="IPR002035">
    <property type="entry name" value="VWF_A"/>
</dbReference>